<name>A0A437UPI5_ENTAV</name>
<accession>A0A437UPI5</accession>
<gene>
    <name evidence="1" type="ORF">EK398_12225</name>
</gene>
<sequence length="291" mass="34038">MRMSHPFVKIQLDVNLFLPLRKKAIMEIFTNDKNIQNKLNCSEFQELLSYFKGLRESVILREIRKKFPDHKHLDKDLEFLIAHGIVSRQDRRYELGLPIITDYPTSGLVEHFIQKTNKEYSAEDLLVWLSEEYWNNGLEKMLAVDFPMPSRYCLENAEFRLVTINSRQELSETLPNYFGNSDEPSLFPNLAGLIGDVNPEFFTNQLNLILERVLAGKAPRRTSIFLKSLIDSGVIAERPEWHVSIPVYDKNFLVDPIRELDNDAAFFFSRQLAERLLDKQESFTYLMKKKA</sequence>
<comment type="caution">
    <text evidence="1">The sequence shown here is derived from an EMBL/GenBank/DDBJ whole genome shotgun (WGS) entry which is preliminary data.</text>
</comment>
<dbReference type="EMBL" id="RYZS01000001">
    <property type="protein sequence ID" value="RVU95541.1"/>
    <property type="molecule type" value="Genomic_DNA"/>
</dbReference>
<proteinExistence type="predicted"/>
<dbReference type="InterPro" id="IPR014924">
    <property type="entry name" value="DUF1803"/>
</dbReference>
<reference evidence="1 2" key="1">
    <citation type="submission" date="2018-12" db="EMBL/GenBank/DDBJ databases">
        <title>A novel vanA-carrying plasmid in a clinical isolate of Enterococcus avium.</title>
        <authorList>
            <person name="Bernasconi O.J."/>
            <person name="Luzzaro F."/>
            <person name="Endimiani A."/>
        </authorList>
    </citation>
    <scope>NUCLEOTIDE SEQUENCE [LARGE SCALE GENOMIC DNA]</scope>
    <source>
        <strain evidence="1 2">LC0559/18</strain>
    </source>
</reference>
<evidence type="ECO:0000313" key="2">
    <source>
        <dbReference type="Proteomes" id="UP000288388"/>
    </source>
</evidence>
<dbReference type="Proteomes" id="UP000288388">
    <property type="component" value="Unassembled WGS sequence"/>
</dbReference>
<dbReference type="Pfam" id="PF08820">
    <property type="entry name" value="DUF1803"/>
    <property type="match status" value="1"/>
</dbReference>
<dbReference type="AlphaFoldDB" id="A0A437UPI5"/>
<evidence type="ECO:0000313" key="1">
    <source>
        <dbReference type="EMBL" id="RVU95541.1"/>
    </source>
</evidence>
<organism evidence="1 2">
    <name type="scientific">Enterococcus avium</name>
    <name type="common">Streptococcus avium</name>
    <dbReference type="NCBI Taxonomy" id="33945"/>
    <lineage>
        <taxon>Bacteria</taxon>
        <taxon>Bacillati</taxon>
        <taxon>Bacillota</taxon>
        <taxon>Bacilli</taxon>
        <taxon>Lactobacillales</taxon>
        <taxon>Enterococcaceae</taxon>
        <taxon>Enterococcus</taxon>
    </lineage>
</organism>
<protein>
    <submittedName>
        <fullName evidence="1">DUF1803 domain-containing protein</fullName>
    </submittedName>
</protein>